<feature type="non-terminal residue" evidence="2">
    <location>
        <position position="125"/>
    </location>
</feature>
<dbReference type="AlphaFoldDB" id="A0A1V6WK15"/>
<name>A0A1V6WK15_PENNA</name>
<evidence type="ECO:0000256" key="1">
    <source>
        <dbReference type="SAM" id="Phobius"/>
    </source>
</evidence>
<keyword evidence="1" id="KW-0472">Membrane</keyword>
<protein>
    <submittedName>
        <fullName evidence="2">Uncharacterized protein</fullName>
    </submittedName>
</protein>
<evidence type="ECO:0000313" key="2">
    <source>
        <dbReference type="EMBL" id="OQE63238.1"/>
    </source>
</evidence>
<keyword evidence="1" id="KW-1133">Transmembrane helix</keyword>
<proteinExistence type="predicted"/>
<dbReference type="Proteomes" id="UP000191691">
    <property type="component" value="Unassembled WGS sequence"/>
</dbReference>
<evidence type="ECO:0000313" key="3">
    <source>
        <dbReference type="Proteomes" id="UP000191691"/>
    </source>
</evidence>
<reference evidence="3" key="1">
    <citation type="journal article" date="2017" name="Nat. Microbiol.">
        <title>Global analysis of biosynthetic gene clusters reveals vast potential of secondary metabolite production in Penicillium species.</title>
        <authorList>
            <person name="Nielsen J.C."/>
            <person name="Grijseels S."/>
            <person name="Prigent S."/>
            <person name="Ji B."/>
            <person name="Dainat J."/>
            <person name="Nielsen K.F."/>
            <person name="Frisvad J.C."/>
            <person name="Workman M."/>
            <person name="Nielsen J."/>
        </authorList>
    </citation>
    <scope>NUCLEOTIDE SEQUENCE [LARGE SCALE GENOMIC DNA]</scope>
    <source>
        <strain evidence="3">IBT 13039</strain>
    </source>
</reference>
<gene>
    <name evidence="2" type="ORF">PENNAL_c0247G02874</name>
</gene>
<keyword evidence="1" id="KW-0812">Transmembrane</keyword>
<organism evidence="2 3">
    <name type="scientific">Penicillium nalgiovense</name>
    <dbReference type="NCBI Taxonomy" id="60175"/>
    <lineage>
        <taxon>Eukaryota</taxon>
        <taxon>Fungi</taxon>
        <taxon>Dikarya</taxon>
        <taxon>Ascomycota</taxon>
        <taxon>Pezizomycotina</taxon>
        <taxon>Eurotiomycetes</taxon>
        <taxon>Eurotiomycetidae</taxon>
        <taxon>Eurotiales</taxon>
        <taxon>Aspergillaceae</taxon>
        <taxon>Penicillium</taxon>
    </lineage>
</organism>
<feature type="transmembrane region" description="Helical" evidence="1">
    <location>
        <begin position="12"/>
        <end position="32"/>
    </location>
</feature>
<sequence>MTWGVSTLHLRRMWIAVLLPQISFAYSAWYTSTLARRSDEGRRYGLVSPLKRLETHLKFKGIEVNRLELIRPFAVPPWWQPPKTRIAPDKDTAIKEHDQILRATPLYRPNSAVAYTDGSKTENGG</sequence>
<accession>A0A1V6WK15</accession>
<comment type="caution">
    <text evidence="2">The sequence shown here is derived from an EMBL/GenBank/DDBJ whole genome shotgun (WGS) entry which is preliminary data.</text>
</comment>
<dbReference type="EMBL" id="MOOB01000247">
    <property type="protein sequence ID" value="OQE63238.1"/>
    <property type="molecule type" value="Genomic_DNA"/>
</dbReference>
<keyword evidence="3" id="KW-1185">Reference proteome</keyword>